<sequence length="131" mass="14433">MLIELRRLQWTHGTLLSTRPSGLGAKPRLRLDRRHKSLLQVINEGPASVLGWLSSITTGSAGRVTICDQAGKTRGWEFKARPDSDRYTPAPDSLRMRFSSSATARHFEASRLARTKVLQESASSKLDCGAA</sequence>
<name>A0ABQ0KYK6_MYCCL</name>
<proteinExistence type="predicted"/>
<dbReference type="Proteomes" id="UP000815677">
    <property type="component" value="Unassembled WGS sequence"/>
</dbReference>
<reference evidence="1" key="1">
    <citation type="submission" date="2014-09" db="EMBL/GenBank/DDBJ databases">
        <title>Genome sequence of the luminous mushroom Mycena chlorophos for searching fungal bioluminescence genes.</title>
        <authorList>
            <person name="Tanaka Y."/>
            <person name="Kasuga D."/>
            <person name="Oba Y."/>
            <person name="Hase S."/>
            <person name="Sato K."/>
            <person name="Oba Y."/>
            <person name="Sakakibara Y."/>
        </authorList>
    </citation>
    <scope>NUCLEOTIDE SEQUENCE</scope>
</reference>
<dbReference type="EMBL" id="DF838759">
    <property type="protein sequence ID" value="GAT43254.1"/>
    <property type="molecule type" value="Genomic_DNA"/>
</dbReference>
<evidence type="ECO:0000313" key="1">
    <source>
        <dbReference type="EMBL" id="GAT43254.1"/>
    </source>
</evidence>
<keyword evidence="2" id="KW-1185">Reference proteome</keyword>
<protein>
    <submittedName>
        <fullName evidence="1">Uncharacterized protein</fullName>
    </submittedName>
</protein>
<organism evidence="1 2">
    <name type="scientific">Mycena chlorophos</name>
    <name type="common">Agaric fungus</name>
    <name type="synonym">Agaricus chlorophos</name>
    <dbReference type="NCBI Taxonomy" id="658473"/>
    <lineage>
        <taxon>Eukaryota</taxon>
        <taxon>Fungi</taxon>
        <taxon>Dikarya</taxon>
        <taxon>Basidiomycota</taxon>
        <taxon>Agaricomycotina</taxon>
        <taxon>Agaricomycetes</taxon>
        <taxon>Agaricomycetidae</taxon>
        <taxon>Agaricales</taxon>
        <taxon>Marasmiineae</taxon>
        <taxon>Mycenaceae</taxon>
        <taxon>Mycena</taxon>
    </lineage>
</organism>
<gene>
    <name evidence="1" type="ORF">MCHLO_00943</name>
</gene>
<accession>A0ABQ0KYK6</accession>
<evidence type="ECO:0000313" key="2">
    <source>
        <dbReference type="Proteomes" id="UP000815677"/>
    </source>
</evidence>